<proteinExistence type="predicted"/>
<gene>
    <name evidence="3" type="ORF">H7849_26005</name>
</gene>
<reference evidence="3 4" key="1">
    <citation type="submission" date="2020-08" db="EMBL/GenBank/DDBJ databases">
        <title>Edaphobacter telluris sp. nov. and Acidobacterium dinghuensis sp. nov., two acidobacteria isolated from forest soil.</title>
        <authorList>
            <person name="Fu J."/>
            <person name="Qiu L."/>
        </authorList>
    </citation>
    <scope>NUCLEOTIDE SEQUENCE [LARGE SCALE GENOMIC DNA]</scope>
    <source>
        <strain evidence="3">4Y35</strain>
    </source>
</reference>
<sequence length="249" mass="26891">MRQASELLLAARRDSQPIESLPEALRPHMLDEAYALQDIIARALGPIGGWKVGATSPDATPAYAPMPLLGGFAHSGQTLSESYRRYRGVEAEIAFHLGKDLPVRKEAYTRKEVIDAIASAHPAIELMEPAFLNPDIVDRLSMIGDLQMNGGFVYGPALPSWQSADLTKETVVVTIDGAVRFTGTASNPAGTDLLRLVTWLANEGQHRTAGLKAGDWITTGSWCGKFNANSGSEVRVTFSTFGTVQVYFA</sequence>
<evidence type="ECO:0000313" key="3">
    <source>
        <dbReference type="EMBL" id="QNI35201.1"/>
    </source>
</evidence>
<organism evidence="3 4">
    <name type="scientific">Alloacidobacterium dinghuense</name>
    <dbReference type="NCBI Taxonomy" id="2763107"/>
    <lineage>
        <taxon>Bacteria</taxon>
        <taxon>Pseudomonadati</taxon>
        <taxon>Acidobacteriota</taxon>
        <taxon>Terriglobia</taxon>
        <taxon>Terriglobales</taxon>
        <taxon>Acidobacteriaceae</taxon>
        <taxon>Alloacidobacterium</taxon>
    </lineage>
</organism>
<accession>A0A7G8BRN1</accession>
<keyword evidence="1" id="KW-0456">Lyase</keyword>
<dbReference type="PANTHER" id="PTHR30143">
    <property type="entry name" value="ACID HYDRATASE"/>
    <property type="match status" value="1"/>
</dbReference>
<dbReference type="SUPFAM" id="SSF56529">
    <property type="entry name" value="FAH"/>
    <property type="match status" value="1"/>
</dbReference>
<dbReference type="EMBL" id="CP060394">
    <property type="protein sequence ID" value="QNI35201.1"/>
    <property type="molecule type" value="Genomic_DNA"/>
</dbReference>
<dbReference type="InterPro" id="IPR036663">
    <property type="entry name" value="Fumarylacetoacetase_C_sf"/>
</dbReference>
<dbReference type="Proteomes" id="UP000515312">
    <property type="component" value="Chromosome"/>
</dbReference>
<evidence type="ECO:0000256" key="1">
    <source>
        <dbReference type="ARBA" id="ARBA00023239"/>
    </source>
</evidence>
<dbReference type="Gene3D" id="3.90.850.10">
    <property type="entry name" value="Fumarylacetoacetase-like, C-terminal domain"/>
    <property type="match status" value="1"/>
</dbReference>
<evidence type="ECO:0000259" key="2">
    <source>
        <dbReference type="Pfam" id="PF01557"/>
    </source>
</evidence>
<dbReference type="Pfam" id="PF01557">
    <property type="entry name" value="FAA_hydrolase"/>
    <property type="match status" value="1"/>
</dbReference>
<dbReference type="PANTHER" id="PTHR30143:SF0">
    <property type="entry name" value="2-KETO-4-PENTENOATE HYDRATASE"/>
    <property type="match status" value="1"/>
</dbReference>
<dbReference type="AlphaFoldDB" id="A0A7G8BRN1"/>
<dbReference type="GO" id="GO:0005737">
    <property type="term" value="C:cytoplasm"/>
    <property type="evidence" value="ECO:0007669"/>
    <property type="project" value="TreeGrafter"/>
</dbReference>
<dbReference type="KEGG" id="adin:H7849_26005"/>
<dbReference type="InterPro" id="IPR050772">
    <property type="entry name" value="Hydratase-Decarb/MhpD_sf"/>
</dbReference>
<protein>
    <submittedName>
        <fullName evidence="3">2-keto-4-pentenoate hydratase</fullName>
    </submittedName>
</protein>
<dbReference type="InterPro" id="IPR011234">
    <property type="entry name" value="Fumarylacetoacetase-like_C"/>
</dbReference>
<dbReference type="GO" id="GO:0008684">
    <property type="term" value="F:2-oxopent-4-enoate hydratase activity"/>
    <property type="evidence" value="ECO:0007669"/>
    <property type="project" value="TreeGrafter"/>
</dbReference>
<evidence type="ECO:0000313" key="4">
    <source>
        <dbReference type="Proteomes" id="UP000515312"/>
    </source>
</evidence>
<name>A0A7G8BRN1_9BACT</name>
<keyword evidence="4" id="KW-1185">Reference proteome</keyword>
<feature type="domain" description="Fumarylacetoacetase-like C-terminal" evidence="2">
    <location>
        <begin position="89"/>
        <end position="245"/>
    </location>
</feature>